<dbReference type="GO" id="GO:0006749">
    <property type="term" value="P:glutathione metabolic process"/>
    <property type="evidence" value="ECO:0007669"/>
    <property type="project" value="InterPro"/>
</dbReference>
<dbReference type="OrthoDB" id="5956163at2759"/>
<evidence type="ECO:0000313" key="18">
    <source>
        <dbReference type="Proteomes" id="UP000646827"/>
    </source>
</evidence>
<dbReference type="InterPro" id="IPR016156">
    <property type="entry name" value="FAD/NAD-linked_Rdtase_dimer_sf"/>
</dbReference>
<keyword evidence="9" id="KW-0676">Redox-active center</keyword>
<evidence type="ECO:0000256" key="12">
    <source>
        <dbReference type="PIRSR" id="PIRSR000350-2"/>
    </source>
</evidence>
<evidence type="ECO:0000256" key="6">
    <source>
        <dbReference type="ARBA" id="ARBA00022827"/>
    </source>
</evidence>
<dbReference type="Gene3D" id="3.50.50.60">
    <property type="entry name" value="FAD/NAD(P)-binding domain"/>
    <property type="match status" value="2"/>
</dbReference>
<comment type="cofactor">
    <cofactor evidence="13">
        <name>FAD</name>
        <dbReference type="ChEBI" id="CHEBI:57692"/>
    </cofactor>
    <text evidence="13">Binds 1 FAD per subunit.</text>
</comment>
<keyword evidence="13" id="KW-0547">Nucleotide-binding</keyword>
<keyword evidence="13" id="KW-0520">NAD</keyword>
<comment type="caution">
    <text evidence="17">The sequence shown here is derived from an EMBL/GenBank/DDBJ whole genome shotgun (WGS) entry which is preliminary data.</text>
</comment>
<evidence type="ECO:0000259" key="15">
    <source>
        <dbReference type="Pfam" id="PF02852"/>
    </source>
</evidence>
<dbReference type="GO" id="GO:0005829">
    <property type="term" value="C:cytosol"/>
    <property type="evidence" value="ECO:0007669"/>
    <property type="project" value="TreeGrafter"/>
</dbReference>
<dbReference type="PIRSF" id="PIRSF000350">
    <property type="entry name" value="Mercury_reductase_MerA"/>
    <property type="match status" value="1"/>
</dbReference>
<evidence type="ECO:0000256" key="3">
    <source>
        <dbReference type="ARBA" id="ARBA00012607"/>
    </source>
</evidence>
<dbReference type="InterPro" id="IPR006322">
    <property type="entry name" value="Glutathione_Rdtase_euk/bac"/>
</dbReference>
<evidence type="ECO:0000256" key="11">
    <source>
        <dbReference type="ARBA" id="ARBA00056905"/>
    </source>
</evidence>
<keyword evidence="8" id="KW-1015">Disulfide bond</keyword>
<keyword evidence="6 13" id="KW-0274">FAD</keyword>
<dbReference type="FunFam" id="3.50.50.60:FF:000235">
    <property type="entry name" value="Glutathione reductase"/>
    <property type="match status" value="1"/>
</dbReference>
<comment type="catalytic activity">
    <reaction evidence="10">
        <text>2 glutathione + NADP(+) = glutathione disulfide + NADPH + H(+)</text>
        <dbReference type="Rhea" id="RHEA:11740"/>
        <dbReference type="ChEBI" id="CHEBI:15378"/>
        <dbReference type="ChEBI" id="CHEBI:57783"/>
        <dbReference type="ChEBI" id="CHEBI:57925"/>
        <dbReference type="ChEBI" id="CHEBI:58297"/>
        <dbReference type="ChEBI" id="CHEBI:58349"/>
        <dbReference type="EC" id="1.8.1.7"/>
    </reaction>
</comment>
<dbReference type="InterPro" id="IPR036188">
    <property type="entry name" value="FAD/NAD-bd_sf"/>
</dbReference>
<evidence type="ECO:0000259" key="16">
    <source>
        <dbReference type="Pfam" id="PF07992"/>
    </source>
</evidence>
<evidence type="ECO:0000256" key="5">
    <source>
        <dbReference type="ARBA" id="ARBA00022630"/>
    </source>
</evidence>
<comment type="subunit">
    <text evidence="2">Homodimer.</text>
</comment>
<feature type="domain" description="Pyridine nucleotide-disulphide oxidoreductase dimerisation" evidence="15">
    <location>
        <begin position="362"/>
        <end position="469"/>
    </location>
</feature>
<evidence type="ECO:0000313" key="17">
    <source>
        <dbReference type="EMBL" id="KAG2227868.1"/>
    </source>
</evidence>
<dbReference type="InterPro" id="IPR004099">
    <property type="entry name" value="Pyr_nucl-diS_OxRdtase_dimer"/>
</dbReference>
<dbReference type="PRINTS" id="PR00368">
    <property type="entry name" value="FADPNR"/>
</dbReference>
<proteinExistence type="inferred from homology"/>
<feature type="domain" description="FAD/NAD(P)-binding" evidence="16">
    <location>
        <begin position="13"/>
        <end position="342"/>
    </location>
</feature>
<keyword evidence="18" id="KW-1185">Reference proteome</keyword>
<feature type="binding site" evidence="13">
    <location>
        <position position="70"/>
    </location>
    <ligand>
        <name>FAD</name>
        <dbReference type="ChEBI" id="CHEBI:57692"/>
    </ligand>
</feature>
<feature type="binding site" evidence="13">
    <location>
        <position position="286"/>
    </location>
    <ligand>
        <name>NAD(+)</name>
        <dbReference type="ChEBI" id="CHEBI:57540"/>
    </ligand>
</feature>
<evidence type="ECO:0000256" key="14">
    <source>
        <dbReference type="PIRSR" id="PIRSR000350-4"/>
    </source>
</evidence>
<dbReference type="InterPro" id="IPR001100">
    <property type="entry name" value="Pyr_nuc-diS_OxRdtase"/>
</dbReference>
<dbReference type="InterPro" id="IPR046952">
    <property type="entry name" value="GSHR/TRXR-like"/>
</dbReference>
<keyword evidence="7" id="KW-0560">Oxidoreductase</keyword>
<gene>
    <name evidence="17" type="ORF">INT45_002106</name>
</gene>
<dbReference type="PANTHER" id="PTHR42737:SF2">
    <property type="entry name" value="GLUTATHIONE REDUCTASE"/>
    <property type="match status" value="1"/>
</dbReference>
<reference evidence="17 18" key="1">
    <citation type="submission" date="2020-12" db="EMBL/GenBank/DDBJ databases">
        <title>Metabolic potential, ecology and presence of endohyphal bacteria is reflected in genomic diversity of Mucoromycotina.</title>
        <authorList>
            <person name="Muszewska A."/>
            <person name="Okrasinska A."/>
            <person name="Steczkiewicz K."/>
            <person name="Drgas O."/>
            <person name="Orlowska M."/>
            <person name="Perlinska-Lenart U."/>
            <person name="Aleksandrzak-Piekarczyk T."/>
            <person name="Szatraj K."/>
            <person name="Zielenkiewicz U."/>
            <person name="Pilsyk S."/>
            <person name="Malc E."/>
            <person name="Mieczkowski P."/>
            <person name="Kruszewska J.S."/>
            <person name="Biernat P."/>
            <person name="Pawlowska J."/>
        </authorList>
    </citation>
    <scope>NUCLEOTIDE SEQUENCE [LARGE SCALE GENOMIC DNA]</scope>
    <source>
        <strain evidence="17 18">CBS 142.35</strain>
    </source>
</reference>
<comment type="function">
    <text evidence="11">Catalyzes the reduction of glutathione disulfide (GSSG) to reduced glutathione (GSH). Constitutes the major mechanism to maintain a high GSH:GSSG ratio in the cytosol.</text>
</comment>
<dbReference type="SUPFAM" id="SSF55424">
    <property type="entry name" value="FAD/NAD-linked reductases, dimerisation (C-terminal) domain"/>
    <property type="match status" value="1"/>
</dbReference>
<accession>A0A8H7SG89</accession>
<feature type="binding site" evidence="13">
    <location>
        <begin position="200"/>
        <end position="207"/>
    </location>
    <ligand>
        <name>NAD(+)</name>
        <dbReference type="ChEBI" id="CHEBI:57540"/>
    </ligand>
</feature>
<dbReference type="AlphaFoldDB" id="A0A8H7SG89"/>
<dbReference type="PRINTS" id="PR00411">
    <property type="entry name" value="PNDRDTASEI"/>
</dbReference>
<keyword evidence="5" id="KW-0285">Flavoprotein</keyword>
<dbReference type="GO" id="GO:0045454">
    <property type="term" value="P:cell redox homeostasis"/>
    <property type="evidence" value="ECO:0007669"/>
    <property type="project" value="InterPro"/>
</dbReference>
<evidence type="ECO:0000256" key="13">
    <source>
        <dbReference type="PIRSR" id="PIRSR000350-3"/>
    </source>
</evidence>
<comment type="similarity">
    <text evidence="1">Belongs to the class-I pyridine nucleotide-disulfide oxidoreductase family.</text>
</comment>
<dbReference type="NCBIfam" id="NF004776">
    <property type="entry name" value="PRK06116.1"/>
    <property type="match status" value="1"/>
</dbReference>
<dbReference type="GO" id="GO:0050661">
    <property type="term" value="F:NADP binding"/>
    <property type="evidence" value="ECO:0007669"/>
    <property type="project" value="InterPro"/>
</dbReference>
<dbReference type="Pfam" id="PF02852">
    <property type="entry name" value="Pyr_redox_dim"/>
    <property type="match status" value="1"/>
</dbReference>
<dbReference type="GO" id="GO:0034599">
    <property type="term" value="P:cellular response to oxidative stress"/>
    <property type="evidence" value="ECO:0007669"/>
    <property type="project" value="TreeGrafter"/>
</dbReference>
<dbReference type="GO" id="GO:0050660">
    <property type="term" value="F:flavin adenine dinucleotide binding"/>
    <property type="evidence" value="ECO:0007669"/>
    <property type="project" value="InterPro"/>
</dbReference>
<dbReference type="GO" id="GO:0005739">
    <property type="term" value="C:mitochondrion"/>
    <property type="evidence" value="ECO:0007669"/>
    <property type="project" value="TreeGrafter"/>
</dbReference>
<dbReference type="Proteomes" id="UP000646827">
    <property type="component" value="Unassembled WGS sequence"/>
</dbReference>
<protein>
    <recommendedName>
        <fullName evidence="4">Glutathione reductase</fullName>
        <ecNumber evidence="3">1.8.1.7</ecNumber>
    </recommendedName>
</protein>
<sequence>EMPPVRRPSKSMYDFIVIGGGSGGLAAARRASGLYAARVALVEAQGKLGGTCVNVGCGINYCLIPPVPKKLMWYTASIAESLHDAPGFGFKIADPNAPVDWPVLKQKRDAYIRGRNDFYESNLERAKVEHIHGQAEFIDSHTIRVKESPDDPGVEMVATNILIATGGHAIFPNVPGAELGIDSDGFFALEQQPKRVAIIGTGYIGIEIAGIFNELGTEVIVYSRTNKILRKFDPIIHENMMEEMRKSGIRFACESEVQALEKTQTGICVKSNKEDVEVDCVLWAVGRAANVNVLNLPAANVKTGSKGFITVDKFQNTSQEGIYAVGDCVGNFELTPVAIAAGRRLADRLFGVTNAFLEYENIPTVLFGHPTAGAIGLTEEQAREKHGNQVKVYNTKFTNLYYALLERKQVNAFKLIVTGPEEKVVGLHIFGKGTDEMLQGFGVAIKMGATKADFDQCVAIHPTAAEELVSISFTFLFNCY</sequence>
<evidence type="ECO:0000256" key="9">
    <source>
        <dbReference type="ARBA" id="ARBA00023284"/>
    </source>
</evidence>
<evidence type="ECO:0000256" key="8">
    <source>
        <dbReference type="ARBA" id="ARBA00023157"/>
    </source>
</evidence>
<dbReference type="InterPro" id="IPR023753">
    <property type="entry name" value="FAD/NAD-binding_dom"/>
</dbReference>
<dbReference type="EC" id="1.8.1.7" evidence="3"/>
<dbReference type="EMBL" id="JAEPRB010000004">
    <property type="protein sequence ID" value="KAG2227868.1"/>
    <property type="molecule type" value="Genomic_DNA"/>
</dbReference>
<name>A0A8H7SG89_9FUNG</name>
<dbReference type="PANTHER" id="PTHR42737">
    <property type="entry name" value="GLUTATHIONE REDUCTASE"/>
    <property type="match status" value="1"/>
</dbReference>
<feature type="binding site" evidence="13">
    <location>
        <position position="327"/>
    </location>
    <ligand>
        <name>FAD</name>
        <dbReference type="ChEBI" id="CHEBI:57692"/>
    </ligand>
</feature>
<evidence type="ECO:0000256" key="7">
    <source>
        <dbReference type="ARBA" id="ARBA00023002"/>
    </source>
</evidence>
<dbReference type="GO" id="GO:0004362">
    <property type="term" value="F:glutathione-disulfide reductase (NADPH) activity"/>
    <property type="evidence" value="ECO:0007669"/>
    <property type="project" value="UniProtKB-EC"/>
</dbReference>
<feature type="disulfide bond" description="Redox-active" evidence="14">
    <location>
        <begin position="52"/>
        <end position="57"/>
    </location>
</feature>
<evidence type="ECO:0000256" key="4">
    <source>
        <dbReference type="ARBA" id="ARBA00017111"/>
    </source>
</evidence>
<dbReference type="FunFam" id="3.30.390.30:FF:000003">
    <property type="entry name" value="Glutathione reductase"/>
    <property type="match status" value="1"/>
</dbReference>
<organism evidence="17 18">
    <name type="scientific">Circinella minor</name>
    <dbReference type="NCBI Taxonomy" id="1195481"/>
    <lineage>
        <taxon>Eukaryota</taxon>
        <taxon>Fungi</taxon>
        <taxon>Fungi incertae sedis</taxon>
        <taxon>Mucoromycota</taxon>
        <taxon>Mucoromycotina</taxon>
        <taxon>Mucoromycetes</taxon>
        <taxon>Mucorales</taxon>
        <taxon>Lichtheimiaceae</taxon>
        <taxon>Circinella</taxon>
    </lineage>
</organism>
<dbReference type="Gene3D" id="3.30.390.30">
    <property type="match status" value="1"/>
</dbReference>
<dbReference type="NCBIfam" id="TIGR01421">
    <property type="entry name" value="gluta_reduc_1"/>
    <property type="match status" value="1"/>
</dbReference>
<evidence type="ECO:0000256" key="10">
    <source>
        <dbReference type="ARBA" id="ARBA00049142"/>
    </source>
</evidence>
<evidence type="ECO:0000256" key="2">
    <source>
        <dbReference type="ARBA" id="ARBA00011738"/>
    </source>
</evidence>
<dbReference type="Pfam" id="PF07992">
    <property type="entry name" value="Pyr_redox_2"/>
    <property type="match status" value="1"/>
</dbReference>
<feature type="non-terminal residue" evidence="17">
    <location>
        <position position="1"/>
    </location>
</feature>
<dbReference type="SUPFAM" id="SSF51905">
    <property type="entry name" value="FAD/NAD(P)-binding domain"/>
    <property type="match status" value="1"/>
</dbReference>
<feature type="active site" description="Proton acceptor" evidence="12">
    <location>
        <position position="461"/>
    </location>
</feature>
<evidence type="ECO:0000256" key="1">
    <source>
        <dbReference type="ARBA" id="ARBA00007532"/>
    </source>
</evidence>